<dbReference type="Proteomes" id="UP000184330">
    <property type="component" value="Unassembled WGS sequence"/>
</dbReference>
<evidence type="ECO:0000256" key="1">
    <source>
        <dbReference type="ARBA" id="ARBA00022679"/>
    </source>
</evidence>
<feature type="compositionally biased region" description="Polar residues" evidence="2">
    <location>
        <begin position="1"/>
        <end position="10"/>
    </location>
</feature>
<feature type="compositionally biased region" description="Polar residues" evidence="2">
    <location>
        <begin position="716"/>
        <end position="734"/>
    </location>
</feature>
<dbReference type="EMBL" id="FJOG01000004">
    <property type="protein sequence ID" value="CZR53897.1"/>
    <property type="molecule type" value="Genomic_DNA"/>
</dbReference>
<dbReference type="Gene3D" id="3.40.50.2000">
    <property type="entry name" value="Glycogen Phosphorylase B"/>
    <property type="match status" value="2"/>
</dbReference>
<dbReference type="Pfam" id="PF03033">
    <property type="entry name" value="Glyco_transf_28"/>
    <property type="match status" value="1"/>
</dbReference>
<dbReference type="InterPro" id="IPR010610">
    <property type="entry name" value="EryCIII-like_C"/>
</dbReference>
<dbReference type="GO" id="GO:0005975">
    <property type="term" value="P:carbohydrate metabolic process"/>
    <property type="evidence" value="ECO:0007669"/>
    <property type="project" value="InterPro"/>
</dbReference>
<name>A0A1L7WM97_9HELO</name>
<reference evidence="5 6" key="1">
    <citation type="submission" date="2016-03" db="EMBL/GenBank/DDBJ databases">
        <authorList>
            <person name="Ploux O."/>
        </authorList>
    </citation>
    <scope>NUCLEOTIDE SEQUENCE [LARGE SCALE GENOMIC DNA]</scope>
    <source>
        <strain evidence="5 6">UAMH 11012</strain>
    </source>
</reference>
<dbReference type="FunFam" id="3.40.50.2000:FF:000009">
    <property type="entry name" value="Sterol 3-beta-glucosyltransferase UGT80A2"/>
    <property type="match status" value="1"/>
</dbReference>
<dbReference type="OrthoDB" id="5835829at2759"/>
<evidence type="ECO:0000313" key="5">
    <source>
        <dbReference type="EMBL" id="CZR53897.1"/>
    </source>
</evidence>
<dbReference type="FunFam" id="3.40.50.2000:FF:000100">
    <property type="entry name" value="Glycosyltransferase family 1 protein"/>
    <property type="match status" value="1"/>
</dbReference>
<dbReference type="CDD" id="cd03784">
    <property type="entry name" value="GT1_Gtf-like"/>
    <property type="match status" value="1"/>
</dbReference>
<feature type="compositionally biased region" description="Basic and acidic residues" evidence="2">
    <location>
        <begin position="54"/>
        <end position="83"/>
    </location>
</feature>
<dbReference type="GO" id="GO:0016906">
    <property type="term" value="F:sterol 3-beta-glucosyltransferase activity"/>
    <property type="evidence" value="ECO:0007669"/>
    <property type="project" value="UniProtKB-ARBA"/>
</dbReference>
<evidence type="ECO:0000256" key="2">
    <source>
        <dbReference type="SAM" id="MobiDB-lite"/>
    </source>
</evidence>
<dbReference type="PANTHER" id="PTHR48050:SF27">
    <property type="entry name" value="GLUCOSYLTRANSFERASE, PUTATIVE (AFU_ORTHOLOGUE AFUA_7G04880)-RELATED"/>
    <property type="match status" value="1"/>
</dbReference>
<feature type="compositionally biased region" description="Polar residues" evidence="2">
    <location>
        <begin position="88"/>
        <end position="99"/>
    </location>
</feature>
<dbReference type="AlphaFoldDB" id="A0A1L7WM97"/>
<feature type="region of interest" description="Disordered" evidence="2">
    <location>
        <begin position="1"/>
        <end position="105"/>
    </location>
</feature>
<dbReference type="InterPro" id="IPR004276">
    <property type="entry name" value="GlycoTrans_28_N"/>
</dbReference>
<sequence length="931" mass="102090">MYSASRQRFSFETDVSAAPGPVELHSTEIRSPLQPTYEPISATHARPQQTHESASQEKSRLERETLAALERRDSKEKQERQERPPTSAEPTSPQRSTVPVSEEDIDWDAPPAYEVLGDERRNVSTAVLNNGRISMMFRGRGHDFTTLPPLPQYEPSVERARSFAAHSYPLLNIVIQVVGSRGDVQPFVALGQELQLVGHRVRLATHPNFESFIRDAGLEFFSIGGDPADLMAYMVKNPGIIPKFETIRAGDISKKRKMVGEMLEGCWRSCIEPDHSTGIPFVAEAIIANPPGFAHMHCAQALGIPVHLMFTMPWSATRAFPHPLANVEQTTTDANTTNFLSYGLVDMMTWQGLGDVVNQWRKRTLNLEALPTMAGANLADYLKVPFTYCWSPALIPKPFDWPSHIDVCGFFFRNPPNYTPPPHIAEFLAAGPTPIYIGFGSIVMEDAHSMTRTILDAVRQCGVRAIVSEGWSKLGSDVTEDHPDVLFIGDCPHEWLFKQVSAVIHHGGAGTTACGLLNGRPTAIVPFFGDQPFWAKMVAAAGAGPRPLDQKPLSVTTLSKAIEFLLHPSTMQAASQISSKMQHENGVKEAVKSFHRNLPVQQMNCDMLPRHPATWYWKRGKRILKLSHQAAAILVEHKKIEASALRIIKTKPINIENKRWDPITGTTSAFIESISNVGGAVGSMVESPLKEYRKVKTMEREMSMSTTMSTTGSASVSDDNQSIRSGTWSHSGSRAGTGFSGTESVVSKAPSANKAAANAVGRGFGKVGMALTKGAIDLPRAMADGLHNVPALYGDKVRDYGEIRGWKSGTLTGVKSLGYGFYDGYVGFFTQPYKGARDGGALGLMKGIAKGCGGLLTQPGHALFGVVAYPALGLYKQLNTTHVTGAQGDILKAQKEYGIWLAERSEMDKGEVERVLRDFDDKWLRVREPDN</sequence>
<dbReference type="InterPro" id="IPR002213">
    <property type="entry name" value="UDP_glucos_trans"/>
</dbReference>
<evidence type="ECO:0000259" key="3">
    <source>
        <dbReference type="Pfam" id="PF03033"/>
    </source>
</evidence>
<evidence type="ECO:0000313" key="6">
    <source>
        <dbReference type="Proteomes" id="UP000184330"/>
    </source>
</evidence>
<accession>A0A1L7WM97</accession>
<feature type="domain" description="Glycosyltransferase family 28 N-terminal" evidence="3">
    <location>
        <begin position="173"/>
        <end position="321"/>
    </location>
</feature>
<evidence type="ECO:0000259" key="4">
    <source>
        <dbReference type="Pfam" id="PF06722"/>
    </source>
</evidence>
<dbReference type="SUPFAM" id="SSF53756">
    <property type="entry name" value="UDP-Glycosyltransferase/glycogen phosphorylase"/>
    <property type="match status" value="1"/>
</dbReference>
<feature type="compositionally biased region" description="Low complexity" evidence="2">
    <location>
        <begin position="703"/>
        <end position="715"/>
    </location>
</feature>
<gene>
    <name evidence="5" type="ORF">PAC_03779</name>
</gene>
<organism evidence="5 6">
    <name type="scientific">Phialocephala subalpina</name>
    <dbReference type="NCBI Taxonomy" id="576137"/>
    <lineage>
        <taxon>Eukaryota</taxon>
        <taxon>Fungi</taxon>
        <taxon>Dikarya</taxon>
        <taxon>Ascomycota</taxon>
        <taxon>Pezizomycotina</taxon>
        <taxon>Leotiomycetes</taxon>
        <taxon>Helotiales</taxon>
        <taxon>Mollisiaceae</taxon>
        <taxon>Phialocephala</taxon>
        <taxon>Phialocephala fortinii species complex</taxon>
    </lineage>
</organism>
<proteinExistence type="predicted"/>
<keyword evidence="6" id="KW-1185">Reference proteome</keyword>
<keyword evidence="1 5" id="KW-0808">Transferase</keyword>
<feature type="domain" description="Erythromycin biosynthesis protein CIII-like C-terminal" evidence="4">
    <location>
        <begin position="478"/>
        <end position="584"/>
    </location>
</feature>
<dbReference type="PANTHER" id="PTHR48050">
    <property type="entry name" value="STEROL 3-BETA-GLUCOSYLTRANSFERASE"/>
    <property type="match status" value="1"/>
</dbReference>
<dbReference type="InterPro" id="IPR050426">
    <property type="entry name" value="Glycosyltransferase_28"/>
</dbReference>
<dbReference type="Pfam" id="PF06722">
    <property type="entry name" value="EryCIII-like_C"/>
    <property type="match status" value="1"/>
</dbReference>
<feature type="region of interest" description="Disordered" evidence="2">
    <location>
        <begin position="703"/>
        <end position="742"/>
    </location>
</feature>
<protein>
    <submittedName>
        <fullName evidence="5">Related to sterol glucosyltransferase</fullName>
    </submittedName>
</protein>